<evidence type="ECO:0000313" key="2">
    <source>
        <dbReference type="EMBL" id="CAD8190492.1"/>
    </source>
</evidence>
<feature type="transmembrane region" description="Helical" evidence="1">
    <location>
        <begin position="261"/>
        <end position="280"/>
    </location>
</feature>
<feature type="transmembrane region" description="Helical" evidence="1">
    <location>
        <begin position="144"/>
        <end position="164"/>
    </location>
</feature>
<dbReference type="EMBL" id="CAJJDP010000096">
    <property type="protein sequence ID" value="CAD8190492.1"/>
    <property type="molecule type" value="Genomic_DNA"/>
</dbReference>
<keyword evidence="3" id="KW-1185">Reference proteome</keyword>
<dbReference type="Proteomes" id="UP000683925">
    <property type="component" value="Unassembled WGS sequence"/>
</dbReference>
<evidence type="ECO:0000256" key="1">
    <source>
        <dbReference type="SAM" id="Phobius"/>
    </source>
</evidence>
<feature type="transmembrane region" description="Helical" evidence="1">
    <location>
        <begin position="212"/>
        <end position="234"/>
    </location>
</feature>
<feature type="transmembrane region" description="Helical" evidence="1">
    <location>
        <begin position="20"/>
        <end position="38"/>
    </location>
</feature>
<proteinExistence type="predicted"/>
<gene>
    <name evidence="2" type="ORF">POCTA_138.1.T0970171</name>
</gene>
<keyword evidence="1" id="KW-0472">Membrane</keyword>
<keyword evidence="1" id="KW-0812">Transmembrane</keyword>
<keyword evidence="1" id="KW-1133">Transmembrane helix</keyword>
<feature type="transmembrane region" description="Helical" evidence="1">
    <location>
        <begin position="170"/>
        <end position="192"/>
    </location>
</feature>
<comment type="caution">
    <text evidence="2">The sequence shown here is derived from an EMBL/GenBank/DDBJ whole genome shotgun (WGS) entry which is preliminary data.</text>
</comment>
<dbReference type="AlphaFoldDB" id="A0A8S1WMT8"/>
<name>A0A8S1WMT8_PAROT</name>
<evidence type="ECO:0000313" key="3">
    <source>
        <dbReference type="Proteomes" id="UP000683925"/>
    </source>
</evidence>
<protein>
    <submittedName>
        <fullName evidence="2">Uncharacterized protein</fullName>
    </submittedName>
</protein>
<sequence length="302" mass="35803">MRREDYMISELIDVTNLQECLLLSAFTIVGLWLIWLIWNDYQSTRRIYIRREQEKRDMLTIKRLLLINICAQTISYFIECVGYAIIKDCQNNNYYIISIIYFICNVTFMTSLQICCWKSTLIWGELILLKLSIQSSIFDCVKKYYIIEILIVIMNLCIGLFYFFQVKSVMNLIVSIISTLMLVLFLIVSIFFQKYIILIQNEIPNLTKRRIFISIILLSSALGLRICWNLFLMIQQDNLIIVLKYGSTGSYPCSKEGSLSWFFYELLYFPIANLIPVFLFNRIYSQHRITPQNQINRLINEE</sequence>
<accession>A0A8S1WMT8</accession>
<dbReference type="OMA" id="LINICAQ"/>
<feature type="transmembrane region" description="Helical" evidence="1">
    <location>
        <begin position="98"/>
        <end position="123"/>
    </location>
</feature>
<organism evidence="2 3">
    <name type="scientific">Paramecium octaurelia</name>
    <dbReference type="NCBI Taxonomy" id="43137"/>
    <lineage>
        <taxon>Eukaryota</taxon>
        <taxon>Sar</taxon>
        <taxon>Alveolata</taxon>
        <taxon>Ciliophora</taxon>
        <taxon>Intramacronucleata</taxon>
        <taxon>Oligohymenophorea</taxon>
        <taxon>Peniculida</taxon>
        <taxon>Parameciidae</taxon>
        <taxon>Paramecium</taxon>
    </lineage>
</organism>
<feature type="transmembrane region" description="Helical" evidence="1">
    <location>
        <begin position="64"/>
        <end position="86"/>
    </location>
</feature>
<reference evidence="2" key="1">
    <citation type="submission" date="2021-01" db="EMBL/GenBank/DDBJ databases">
        <authorList>
            <consortium name="Genoscope - CEA"/>
            <person name="William W."/>
        </authorList>
    </citation>
    <scope>NUCLEOTIDE SEQUENCE</scope>
</reference>
<dbReference type="OrthoDB" id="306631at2759"/>